<dbReference type="AlphaFoldDB" id="A0A919VHE5"/>
<dbReference type="EMBL" id="BOQL01000017">
    <property type="protein sequence ID" value="GIM65521.1"/>
    <property type="molecule type" value="Genomic_DNA"/>
</dbReference>
<evidence type="ECO:0000259" key="3">
    <source>
        <dbReference type="SMART" id="SM00854"/>
    </source>
</evidence>
<evidence type="ECO:0000313" key="4">
    <source>
        <dbReference type="EMBL" id="GIM65521.1"/>
    </source>
</evidence>
<organism evidence="4 5">
    <name type="scientific">Actinoplanes auranticolor</name>
    <dbReference type="NCBI Taxonomy" id="47988"/>
    <lineage>
        <taxon>Bacteria</taxon>
        <taxon>Bacillati</taxon>
        <taxon>Actinomycetota</taxon>
        <taxon>Actinomycetes</taxon>
        <taxon>Micromonosporales</taxon>
        <taxon>Micromonosporaceae</taxon>
        <taxon>Actinoplanes</taxon>
    </lineage>
</organism>
<dbReference type="RefSeq" id="WP_212987830.1">
    <property type="nucleotide sequence ID" value="NZ_BAABEA010000017.1"/>
</dbReference>
<feature type="compositionally biased region" description="Low complexity" evidence="2">
    <location>
        <begin position="44"/>
        <end position="68"/>
    </location>
</feature>
<accession>A0A919VHE5</accession>
<comment type="caution">
    <text evidence="4">The sequence shown here is derived from an EMBL/GenBank/DDBJ whole genome shotgun (WGS) entry which is preliminary data.</text>
</comment>
<dbReference type="PANTHER" id="PTHR33393:SF11">
    <property type="entry name" value="POLYGLUTAMINE SYNTHESIS ACCESSORY PROTEIN RV0574C-RELATED"/>
    <property type="match status" value="1"/>
</dbReference>
<dbReference type="InterPro" id="IPR029052">
    <property type="entry name" value="Metallo-depent_PP-like"/>
</dbReference>
<dbReference type="Gene3D" id="3.60.21.10">
    <property type="match status" value="1"/>
</dbReference>
<reference evidence="4" key="1">
    <citation type="submission" date="2021-03" db="EMBL/GenBank/DDBJ databases">
        <title>Whole genome shotgun sequence of Actinoplanes auranticolor NBRC 12245.</title>
        <authorList>
            <person name="Komaki H."/>
            <person name="Tamura T."/>
        </authorList>
    </citation>
    <scope>NUCLEOTIDE SEQUENCE</scope>
    <source>
        <strain evidence="4">NBRC 12245</strain>
    </source>
</reference>
<evidence type="ECO:0000313" key="5">
    <source>
        <dbReference type="Proteomes" id="UP000681340"/>
    </source>
</evidence>
<dbReference type="Pfam" id="PF09587">
    <property type="entry name" value="PGA_cap"/>
    <property type="match status" value="1"/>
</dbReference>
<feature type="region of interest" description="Disordered" evidence="2">
    <location>
        <begin position="359"/>
        <end position="399"/>
    </location>
</feature>
<gene>
    <name evidence="4" type="ORF">Aau02nite_17740</name>
</gene>
<comment type="similarity">
    <text evidence="1">Belongs to the CapA family.</text>
</comment>
<dbReference type="PANTHER" id="PTHR33393">
    <property type="entry name" value="POLYGLUTAMINE SYNTHESIS ACCESSORY PROTEIN RV0574C-RELATED"/>
    <property type="match status" value="1"/>
</dbReference>
<dbReference type="SMART" id="SM00854">
    <property type="entry name" value="PGA_cap"/>
    <property type="match status" value="1"/>
</dbReference>
<dbReference type="InterPro" id="IPR052169">
    <property type="entry name" value="CW_Biosynth-Accessory"/>
</dbReference>
<evidence type="ECO:0000256" key="2">
    <source>
        <dbReference type="SAM" id="MobiDB-lite"/>
    </source>
</evidence>
<name>A0A919VHE5_9ACTN</name>
<dbReference type="Proteomes" id="UP000681340">
    <property type="component" value="Unassembled WGS sequence"/>
</dbReference>
<protein>
    <recommendedName>
        <fullName evidence="3">Capsule synthesis protein CapA domain-containing protein</fullName>
    </recommendedName>
</protein>
<dbReference type="CDD" id="cd07381">
    <property type="entry name" value="MPP_CapA"/>
    <property type="match status" value="1"/>
</dbReference>
<sequence>MNSHPPPRRPGLFGRPALTVTLAVAVLAGAGLGGMALADRGSDTPAPTWQAPPASAAARAQTSASAGQPEPESAPAGDSFTFSATGDIIMGSAPNKLPANGGKGFFDSVRAGLQSDLVMGNLEQPLTGDTGSSKCGSPPRANCFAFRSPPAYAQHLVDAGFQLLNTANNHSKDFGAQGYKNTVRALEKAGLEHTGAEGQITVVEVKGIKVAVVGFSSYAGANNLNDLDAARTVIEEAAGQSDVVVVQVHMGAEGSDKVHVRPGNESFFGENRGDPIKFSKTVIDAGADAVVGHGPHVLRGMQFYKGKLIAYSLGNFAGGGKTLSSDGVLKYGGILHVSLTRDGGFAGGKFLSTYLDSTGKPVRDSAKERGRDRVRELSADDFGDSAATIGEDGSITEPR</sequence>
<dbReference type="InterPro" id="IPR019079">
    <property type="entry name" value="Capsule_synth_CapA"/>
</dbReference>
<proteinExistence type="inferred from homology"/>
<feature type="compositionally biased region" description="Basic and acidic residues" evidence="2">
    <location>
        <begin position="361"/>
        <end position="378"/>
    </location>
</feature>
<keyword evidence="5" id="KW-1185">Reference proteome</keyword>
<feature type="domain" description="Capsule synthesis protein CapA" evidence="3">
    <location>
        <begin position="81"/>
        <end position="320"/>
    </location>
</feature>
<feature type="region of interest" description="Disordered" evidence="2">
    <location>
        <begin position="39"/>
        <end position="81"/>
    </location>
</feature>
<dbReference type="SUPFAM" id="SSF56300">
    <property type="entry name" value="Metallo-dependent phosphatases"/>
    <property type="match status" value="1"/>
</dbReference>
<evidence type="ECO:0000256" key="1">
    <source>
        <dbReference type="ARBA" id="ARBA00005662"/>
    </source>
</evidence>